<keyword evidence="3" id="KW-0862">Zinc</keyword>
<evidence type="ECO:0000256" key="2">
    <source>
        <dbReference type="ARBA" id="ARBA00022771"/>
    </source>
</evidence>
<gene>
    <name evidence="5" type="ORF">SFRICE_004113</name>
</gene>
<proteinExistence type="predicted"/>
<reference evidence="5" key="1">
    <citation type="submission" date="2016-07" db="EMBL/GenBank/DDBJ databases">
        <authorList>
            <person name="Bretaudeau A."/>
        </authorList>
    </citation>
    <scope>NUCLEOTIDE SEQUENCE</scope>
    <source>
        <strain evidence="5">Rice</strain>
        <tissue evidence="5">Whole body</tissue>
    </source>
</reference>
<name>A0A2H1VN69_SPOFR</name>
<dbReference type="EMBL" id="ODYU01003460">
    <property type="protein sequence ID" value="SOQ42271.1"/>
    <property type="molecule type" value="Genomic_DNA"/>
</dbReference>
<evidence type="ECO:0000256" key="1">
    <source>
        <dbReference type="ARBA" id="ARBA00022723"/>
    </source>
</evidence>
<keyword evidence="2" id="KW-0863">Zinc-finger</keyword>
<evidence type="ECO:0000256" key="3">
    <source>
        <dbReference type="ARBA" id="ARBA00022833"/>
    </source>
</evidence>
<organism evidence="5">
    <name type="scientific">Spodoptera frugiperda</name>
    <name type="common">Fall armyworm</name>
    <dbReference type="NCBI Taxonomy" id="7108"/>
    <lineage>
        <taxon>Eukaryota</taxon>
        <taxon>Metazoa</taxon>
        <taxon>Ecdysozoa</taxon>
        <taxon>Arthropoda</taxon>
        <taxon>Hexapoda</taxon>
        <taxon>Insecta</taxon>
        <taxon>Pterygota</taxon>
        <taxon>Neoptera</taxon>
        <taxon>Endopterygota</taxon>
        <taxon>Lepidoptera</taxon>
        <taxon>Glossata</taxon>
        <taxon>Ditrysia</taxon>
        <taxon>Noctuoidea</taxon>
        <taxon>Noctuidae</taxon>
        <taxon>Amphipyrinae</taxon>
        <taxon>Spodoptera</taxon>
    </lineage>
</organism>
<evidence type="ECO:0000313" key="5">
    <source>
        <dbReference type="EMBL" id="SOQ42271.1"/>
    </source>
</evidence>
<dbReference type="GO" id="GO:0008270">
    <property type="term" value="F:zinc ion binding"/>
    <property type="evidence" value="ECO:0007669"/>
    <property type="project" value="UniProtKB-KW"/>
</dbReference>
<dbReference type="InterPro" id="IPR007588">
    <property type="entry name" value="Znf_FLYWCH"/>
</dbReference>
<protein>
    <submittedName>
        <fullName evidence="5">SFRICE_004113</fullName>
    </submittedName>
</protein>
<dbReference type="Pfam" id="PF04500">
    <property type="entry name" value="FLYWCH"/>
    <property type="match status" value="1"/>
</dbReference>
<dbReference type="Gene3D" id="2.20.25.240">
    <property type="match status" value="1"/>
</dbReference>
<keyword evidence="1" id="KW-0479">Metal-binding</keyword>
<dbReference type="AlphaFoldDB" id="A0A2H1VN69"/>
<evidence type="ECO:0000259" key="4">
    <source>
        <dbReference type="Pfam" id="PF04500"/>
    </source>
</evidence>
<feature type="domain" description="FLYWCH-type" evidence="4">
    <location>
        <begin position="5"/>
        <end position="62"/>
    </location>
</feature>
<sequence length="64" mass="7372">MALTITKQGIKQIVLEGYKYSFLRMNGKSLARWRCVKQRKGCRALLVTVDGEIVQHKHSHNHPP</sequence>
<accession>A0A2H1VN69</accession>